<accession>A0ABD1FCC9</accession>
<keyword evidence="1" id="KW-0433">Leucine-rich repeat</keyword>
<evidence type="ECO:0000256" key="1">
    <source>
        <dbReference type="ARBA" id="ARBA00022614"/>
    </source>
</evidence>
<name>A0ABD1FCC9_HYPHA</name>
<dbReference type="SUPFAM" id="SSF52047">
    <property type="entry name" value="RNI-like"/>
    <property type="match status" value="2"/>
</dbReference>
<reference evidence="3 4" key="1">
    <citation type="submission" date="2024-05" db="EMBL/GenBank/DDBJ databases">
        <title>Genetic variation in Jamaican populations of the coffee berry borer (Hypothenemus hampei).</title>
        <authorList>
            <person name="Errbii M."/>
            <person name="Myrie A."/>
        </authorList>
    </citation>
    <scope>NUCLEOTIDE SEQUENCE [LARGE SCALE GENOMIC DNA]</scope>
    <source>
        <strain evidence="3">JA-Hopewell-2020-01-JO</strain>
        <tissue evidence="3">Whole body</tissue>
    </source>
</reference>
<evidence type="ECO:0000313" key="4">
    <source>
        <dbReference type="Proteomes" id="UP001566132"/>
    </source>
</evidence>
<evidence type="ECO:0000256" key="2">
    <source>
        <dbReference type="ARBA" id="ARBA00022737"/>
    </source>
</evidence>
<protein>
    <recommendedName>
        <fullName evidence="5">Chaoptin</fullName>
    </recommendedName>
</protein>
<dbReference type="AlphaFoldDB" id="A0ABD1FCC9"/>
<dbReference type="InterPro" id="IPR003591">
    <property type="entry name" value="Leu-rich_rpt_typical-subtyp"/>
</dbReference>
<dbReference type="PANTHER" id="PTHR24366">
    <property type="entry name" value="IG(IMMUNOGLOBULIN) AND LRR(LEUCINE RICH REPEAT) DOMAINS"/>
    <property type="match status" value="1"/>
</dbReference>
<evidence type="ECO:0000313" key="3">
    <source>
        <dbReference type="EMBL" id="KAL1514147.1"/>
    </source>
</evidence>
<comment type="caution">
    <text evidence="3">The sequence shown here is derived from an EMBL/GenBank/DDBJ whole genome shotgun (WGS) entry which is preliminary data.</text>
</comment>
<keyword evidence="2" id="KW-0677">Repeat</keyword>
<dbReference type="PROSITE" id="PS51450">
    <property type="entry name" value="LRR"/>
    <property type="match status" value="9"/>
</dbReference>
<dbReference type="SMART" id="SM00369">
    <property type="entry name" value="LRR_TYP"/>
    <property type="match status" value="29"/>
</dbReference>
<dbReference type="SMART" id="SM00364">
    <property type="entry name" value="LRR_BAC"/>
    <property type="match status" value="10"/>
</dbReference>
<dbReference type="InterPro" id="IPR032675">
    <property type="entry name" value="LRR_dom_sf"/>
</dbReference>
<organism evidence="3 4">
    <name type="scientific">Hypothenemus hampei</name>
    <name type="common">Coffee berry borer</name>
    <dbReference type="NCBI Taxonomy" id="57062"/>
    <lineage>
        <taxon>Eukaryota</taxon>
        <taxon>Metazoa</taxon>
        <taxon>Ecdysozoa</taxon>
        <taxon>Arthropoda</taxon>
        <taxon>Hexapoda</taxon>
        <taxon>Insecta</taxon>
        <taxon>Pterygota</taxon>
        <taxon>Neoptera</taxon>
        <taxon>Endopterygota</taxon>
        <taxon>Coleoptera</taxon>
        <taxon>Polyphaga</taxon>
        <taxon>Cucujiformia</taxon>
        <taxon>Curculionidae</taxon>
        <taxon>Scolytinae</taxon>
        <taxon>Hypothenemus</taxon>
    </lineage>
</organism>
<gene>
    <name evidence="3" type="ORF">ABEB36_003454</name>
</gene>
<dbReference type="EMBL" id="JBDJPC010000002">
    <property type="protein sequence ID" value="KAL1514147.1"/>
    <property type="molecule type" value="Genomic_DNA"/>
</dbReference>
<dbReference type="Pfam" id="PF00560">
    <property type="entry name" value="LRR_1"/>
    <property type="match status" value="1"/>
</dbReference>
<evidence type="ECO:0008006" key="5">
    <source>
        <dbReference type="Google" id="ProtNLM"/>
    </source>
</evidence>
<dbReference type="PANTHER" id="PTHR24366:SF96">
    <property type="entry name" value="LEUCINE RICH REPEAT CONTAINING 53"/>
    <property type="match status" value="1"/>
</dbReference>
<dbReference type="SMART" id="SM00365">
    <property type="entry name" value="LRR_SD22"/>
    <property type="match status" value="10"/>
</dbReference>
<dbReference type="Proteomes" id="UP001566132">
    <property type="component" value="Unassembled WGS sequence"/>
</dbReference>
<sequence>METSPCIFNSMCACSPDQINPNPSIDNIACYSVPFYKFPVMPVKQIDRIEILDSLIPSLETDTLHSCEMQALVFNNNKLQHISDRVFSSSLDTLVSIDLSYNKLDNIPFQAFKELKNLHWLNLHGNQISSTNGEWSYMKTTINTLFIGQNDITEIADSSSSSISPHNSHTGIRQLKFLTWLNADSNRIHKIHKHSLPASLKTVSFSYNLIENFPLDIIANMPHLEWLYLRGNHIKTIPEHTFGRKFWIQKIDLNQNYLRTFPVRPFNNSIFVRDVFLGMNEFETIKAESFSGLDCRRIVLAYNQIDELENDAFQGILKTLEYLDLDHNRLKTIPLAVSRLIALRFLYMSFNYLNDIAIGSLENFCESLKVLSLAGNRFTKIPLEALRNCSKISYFNMASNQIYEIHQEDFEDWGDSLQILNINNNRITALNNKVFENFIKLRELSVSYNPLRTVDLNAFKGLSNLETLELTSSFERDDLPYEVFHALRSVNYLYLDHNNFHYLKPDSFDALHEIEYLNLDSNKIQFIPSTLFKVSVHSKLNCIVLSNNELSYIESGTFTDLEKLEIIWLNDNKIREIKMESFTRLPHLSIVFLKNNEITTISQNAFSNLPSLKQLDLQYNQLSKISLGQFFNLNTTLVLNCSYNQITSCHSDYSVKLDALDLRHNRFLTVPKCLENTPLLRKLNLDYNNIESLESNNFIQLTALERLSLHRNNIANVDKKAFAGMQNLQILDLSKNSISYLHNQQFSDNQKLRILNLKKNGLTYLPREVFAESQLEFLDISYNSLSVVPRESLSDVGLTLRHLSLESNVLEHIDVTSFPDIPFMNHLDMSKNKLTILPDNVFTQLSYLQYLDLSSNPLRANFKELFHYAQNLKYLNLANTGLISTPNFPLPDLVHLNLSHNSLQTINKYSFQGLSKLKSLDLSHCNLNYVPSHLWTYLINLKELDLSFNPIKEITVDSFHGLKSLQILNIQHLKGLKRFESKAFVQLRILSELHLQTWPIVESFYEEFCYLLSHLNQLRKLKLNIIEHELRDQLNCMTNKKIVHLEITGRNLQLVNGDAFLKLTRNPSLTIKISGTQISDLPAGLFSHMHQIQHLTIDLSNNMLHMLVPETFYGNFSTWDDIGTGLISGGLVLSGNRFRCGCHLAWLGHWLRRWSRENFSPRTSTVDFINTMQNTAKEGLCWDSFTEKHIPIMKLPPVDMSCQASALSSGSLNLSITKFGTIIIFLTGYLVGFGS</sequence>
<dbReference type="Gene3D" id="3.80.10.10">
    <property type="entry name" value="Ribonuclease Inhibitor"/>
    <property type="match status" value="8"/>
</dbReference>
<keyword evidence="4" id="KW-1185">Reference proteome</keyword>
<dbReference type="Pfam" id="PF13855">
    <property type="entry name" value="LRR_8"/>
    <property type="match status" value="10"/>
</dbReference>
<dbReference type="InterPro" id="IPR001611">
    <property type="entry name" value="Leu-rich_rpt"/>
</dbReference>
<dbReference type="SUPFAM" id="SSF52058">
    <property type="entry name" value="L domain-like"/>
    <property type="match status" value="1"/>
</dbReference>
<dbReference type="FunFam" id="3.80.10.10:FF:001164">
    <property type="entry name" value="GH01279p"/>
    <property type="match status" value="1"/>
</dbReference>
<proteinExistence type="predicted"/>